<evidence type="ECO:0000259" key="3">
    <source>
        <dbReference type="Pfam" id="PF00291"/>
    </source>
</evidence>
<proteinExistence type="predicted"/>
<accession>A0A7X1IZT5</accession>
<name>A0A7X1IZT5_9ACTN</name>
<evidence type="ECO:0000313" key="4">
    <source>
        <dbReference type="EMBL" id="MBC2901563.1"/>
    </source>
</evidence>
<dbReference type="GO" id="GO:1901605">
    <property type="term" value="P:alpha-amino acid metabolic process"/>
    <property type="evidence" value="ECO:0007669"/>
    <property type="project" value="UniProtKB-ARBA"/>
</dbReference>
<gene>
    <name evidence="4" type="ORF">H4N64_08070</name>
</gene>
<dbReference type="Pfam" id="PF00291">
    <property type="entry name" value="PALP"/>
    <property type="match status" value="1"/>
</dbReference>
<dbReference type="PANTHER" id="PTHR10314">
    <property type="entry name" value="CYSTATHIONINE BETA-SYNTHASE"/>
    <property type="match status" value="1"/>
</dbReference>
<evidence type="ECO:0000313" key="5">
    <source>
        <dbReference type="Proteomes" id="UP000584670"/>
    </source>
</evidence>
<dbReference type="EMBL" id="JACMSF010000006">
    <property type="protein sequence ID" value="MBC2901563.1"/>
    <property type="molecule type" value="Genomic_DNA"/>
</dbReference>
<comment type="caution">
    <text evidence="4">The sequence shown here is derived from an EMBL/GenBank/DDBJ whole genome shotgun (WGS) entry which is preliminary data.</text>
</comment>
<protein>
    <submittedName>
        <fullName evidence="4">Pyridoxal-phosphate dependent enzyme</fullName>
    </submittedName>
</protein>
<comment type="cofactor">
    <cofactor evidence="1">
        <name>pyridoxal 5'-phosphate</name>
        <dbReference type="ChEBI" id="CHEBI:597326"/>
    </cofactor>
</comment>
<reference evidence="4 5" key="1">
    <citation type="submission" date="2020-08" db="EMBL/GenBank/DDBJ databases">
        <title>Streptomyces sp. PSKA01 genome sequencing and assembly.</title>
        <authorList>
            <person name="Mandal S."/>
            <person name="Maiti P.K."/>
            <person name="Das P."/>
        </authorList>
    </citation>
    <scope>NUCLEOTIDE SEQUENCE [LARGE SCALE GENOMIC DNA]</scope>
    <source>
        <strain evidence="4 5">PSKA01</strain>
    </source>
</reference>
<dbReference type="AlphaFoldDB" id="A0A7X1IZT5"/>
<dbReference type="Gene3D" id="3.40.50.1100">
    <property type="match status" value="2"/>
</dbReference>
<dbReference type="SUPFAM" id="SSF53686">
    <property type="entry name" value="Tryptophan synthase beta subunit-like PLP-dependent enzymes"/>
    <property type="match status" value="1"/>
</dbReference>
<dbReference type="InterPro" id="IPR001926">
    <property type="entry name" value="TrpB-like_PALP"/>
</dbReference>
<keyword evidence="2" id="KW-0663">Pyridoxal phosphate</keyword>
<keyword evidence="5" id="KW-1185">Reference proteome</keyword>
<organism evidence="4 5">
    <name type="scientific">Streptomyces cupreus</name>
    <dbReference type="NCBI Taxonomy" id="2759956"/>
    <lineage>
        <taxon>Bacteria</taxon>
        <taxon>Bacillati</taxon>
        <taxon>Actinomycetota</taxon>
        <taxon>Actinomycetes</taxon>
        <taxon>Kitasatosporales</taxon>
        <taxon>Streptomycetaceae</taxon>
        <taxon>Streptomyces</taxon>
    </lineage>
</organism>
<evidence type="ECO:0000256" key="1">
    <source>
        <dbReference type="ARBA" id="ARBA00001933"/>
    </source>
</evidence>
<dbReference type="InterPro" id="IPR036052">
    <property type="entry name" value="TrpB-like_PALP_sf"/>
</dbReference>
<evidence type="ECO:0000256" key="2">
    <source>
        <dbReference type="ARBA" id="ARBA00022898"/>
    </source>
</evidence>
<dbReference type="RefSeq" id="WP_186281422.1">
    <property type="nucleotide sequence ID" value="NZ_JACMSF010000006.1"/>
</dbReference>
<dbReference type="InterPro" id="IPR050214">
    <property type="entry name" value="Cys_Synth/Cystath_Beta-Synth"/>
</dbReference>
<sequence length="366" mass="38792">MARGIGDERDRAWVSRAIELLLADRAAEPPTPLRAFPLAGPPGTALYLKDESARPTGSLKHGPARDLLLDALRAGEIGPGTPLFEATSGNMAVAQAYFARRLGLPYTAVVPGKTGAAKRRRIEAQGGRCHPFDPPLAVYEKARSLAEESGGHCLDHLVRVGDAVDWRGPESLGAQILGDLETAGAPAPVWIVVGVGSGATSAAVGRYLRMRGVGTRLAVVDPENSAYFPGWAADFPEYTTGMPSRIEGIGRPRMEPAFDPAVVDLVIPVPDVASVAAMRHLHAITGLMAGPSSGSCLWGAFHVLDRMRREGERGAVVMVVGDGGETYRDTYYDDSWTEAKGWQLSGPLSDMERFTATGTWGVAPAG</sequence>
<dbReference type="Proteomes" id="UP000584670">
    <property type="component" value="Unassembled WGS sequence"/>
</dbReference>
<feature type="domain" description="Tryptophan synthase beta chain-like PALP" evidence="3">
    <location>
        <begin position="27"/>
        <end position="320"/>
    </location>
</feature>